<dbReference type="PANTHER" id="PTHR38111">
    <property type="entry name" value="ZN(2)-C6 FUNGAL-TYPE DOMAIN-CONTAINING PROTEIN-RELATED"/>
    <property type="match status" value="1"/>
</dbReference>
<name>A0A6A6SV05_9PLEO</name>
<dbReference type="Proteomes" id="UP000799324">
    <property type="component" value="Unassembled WGS sequence"/>
</dbReference>
<dbReference type="PANTHER" id="PTHR38111:SF2">
    <property type="entry name" value="FINGER DOMAIN PROTEIN, PUTATIVE (AFU_ORTHOLOGUE AFUA_1G01560)-RELATED"/>
    <property type="match status" value="1"/>
</dbReference>
<feature type="domain" description="Zn(2)-C6 fungal-type" evidence="3">
    <location>
        <begin position="7"/>
        <end position="35"/>
    </location>
</feature>
<feature type="region of interest" description="Disordered" evidence="2">
    <location>
        <begin position="57"/>
        <end position="76"/>
    </location>
</feature>
<dbReference type="InterPro" id="IPR001138">
    <property type="entry name" value="Zn2Cys6_DnaBD"/>
</dbReference>
<dbReference type="SUPFAM" id="SSF57701">
    <property type="entry name" value="Zn2/Cys6 DNA-binding domain"/>
    <property type="match status" value="1"/>
</dbReference>
<evidence type="ECO:0000256" key="1">
    <source>
        <dbReference type="ARBA" id="ARBA00023242"/>
    </source>
</evidence>
<dbReference type="InterPro" id="IPR036864">
    <property type="entry name" value="Zn2-C6_fun-type_DNA-bd_sf"/>
</dbReference>
<evidence type="ECO:0000313" key="4">
    <source>
        <dbReference type="EMBL" id="KAF2650044.1"/>
    </source>
</evidence>
<dbReference type="OrthoDB" id="3525185at2759"/>
<dbReference type="CDD" id="cd00067">
    <property type="entry name" value="GAL4"/>
    <property type="match status" value="1"/>
</dbReference>
<accession>A0A6A6SV05</accession>
<gene>
    <name evidence="4" type="ORF">K491DRAFT_762000</name>
</gene>
<dbReference type="PROSITE" id="PS50048">
    <property type="entry name" value="ZN2_CY6_FUNGAL_2"/>
    <property type="match status" value="1"/>
</dbReference>
<proteinExistence type="predicted"/>
<dbReference type="EMBL" id="MU004469">
    <property type="protein sequence ID" value="KAF2650044.1"/>
    <property type="molecule type" value="Genomic_DNA"/>
</dbReference>
<sequence length="494" mass="55043">MVKWSKACGTCLRRRKGCDQQRPACGQCRKVCIPCEGYGKTELQFMNASASTIEHARARRRRNKSPSGLTPSNQKNDISHAGITLISKAVEDGIVNSFWQAYLPNSRELPLDVAHEVMGGWLLSVQALYSAGDRLVRSALLAVALTTTRGASADVMHNQGFRLYNAAVGEVSSALVIPEKSNSDSLLAAVRLFTLYECLYSSRATRLDKLDEVAPVSSQTSTWLAHHLIMTAMHIIFTHLLIGRITPFALPEWQTTPWEKHRKTPRDHLVDIFARLTYIIGSLNEHLVACDSSRTYEIWNRLHDMCISADEDMSLWNARFGEDTRASLPTSSCDDAIPATARQLAAAHLMSVYWQNGVVLQLAIWRLIHVANMLGLNRGQSRLGGLHTDTEHHFRCLIRLLPVFFGPAVGDFRMFLAVTPIVIAMRFLENAPCGFVAEQAILKRCLETPLAASMVALAKVTAYSANERKHRTTGSSEARLRYVFNDHKVDEFGP</sequence>
<evidence type="ECO:0000313" key="5">
    <source>
        <dbReference type="Proteomes" id="UP000799324"/>
    </source>
</evidence>
<dbReference type="GO" id="GO:0000981">
    <property type="term" value="F:DNA-binding transcription factor activity, RNA polymerase II-specific"/>
    <property type="evidence" value="ECO:0007669"/>
    <property type="project" value="InterPro"/>
</dbReference>
<keyword evidence="1" id="KW-0539">Nucleus</keyword>
<reference evidence="4" key="1">
    <citation type="journal article" date="2020" name="Stud. Mycol.">
        <title>101 Dothideomycetes genomes: a test case for predicting lifestyles and emergence of pathogens.</title>
        <authorList>
            <person name="Haridas S."/>
            <person name="Albert R."/>
            <person name="Binder M."/>
            <person name="Bloem J."/>
            <person name="Labutti K."/>
            <person name="Salamov A."/>
            <person name="Andreopoulos B."/>
            <person name="Baker S."/>
            <person name="Barry K."/>
            <person name="Bills G."/>
            <person name="Bluhm B."/>
            <person name="Cannon C."/>
            <person name="Castanera R."/>
            <person name="Culley D."/>
            <person name="Daum C."/>
            <person name="Ezra D."/>
            <person name="Gonzalez J."/>
            <person name="Henrissat B."/>
            <person name="Kuo A."/>
            <person name="Liang C."/>
            <person name="Lipzen A."/>
            <person name="Lutzoni F."/>
            <person name="Magnuson J."/>
            <person name="Mondo S."/>
            <person name="Nolan M."/>
            <person name="Ohm R."/>
            <person name="Pangilinan J."/>
            <person name="Park H.-J."/>
            <person name="Ramirez L."/>
            <person name="Alfaro M."/>
            <person name="Sun H."/>
            <person name="Tritt A."/>
            <person name="Yoshinaga Y."/>
            <person name="Zwiers L.-H."/>
            <person name="Turgeon B."/>
            <person name="Goodwin S."/>
            <person name="Spatafora J."/>
            <person name="Crous P."/>
            <person name="Grigoriev I."/>
        </authorList>
    </citation>
    <scope>NUCLEOTIDE SEQUENCE</scope>
    <source>
        <strain evidence="4">CBS 122681</strain>
    </source>
</reference>
<dbReference type="InterPro" id="IPR053178">
    <property type="entry name" value="Osmoadaptation_assoc"/>
</dbReference>
<evidence type="ECO:0000259" key="3">
    <source>
        <dbReference type="PROSITE" id="PS50048"/>
    </source>
</evidence>
<keyword evidence="5" id="KW-1185">Reference proteome</keyword>
<dbReference type="GO" id="GO:0008270">
    <property type="term" value="F:zinc ion binding"/>
    <property type="evidence" value="ECO:0007669"/>
    <property type="project" value="InterPro"/>
</dbReference>
<evidence type="ECO:0000256" key="2">
    <source>
        <dbReference type="SAM" id="MobiDB-lite"/>
    </source>
</evidence>
<protein>
    <recommendedName>
        <fullName evidence="3">Zn(2)-C6 fungal-type domain-containing protein</fullName>
    </recommendedName>
</protein>
<organism evidence="4 5">
    <name type="scientific">Lophiostoma macrostomum CBS 122681</name>
    <dbReference type="NCBI Taxonomy" id="1314788"/>
    <lineage>
        <taxon>Eukaryota</taxon>
        <taxon>Fungi</taxon>
        <taxon>Dikarya</taxon>
        <taxon>Ascomycota</taxon>
        <taxon>Pezizomycotina</taxon>
        <taxon>Dothideomycetes</taxon>
        <taxon>Pleosporomycetidae</taxon>
        <taxon>Pleosporales</taxon>
        <taxon>Lophiostomataceae</taxon>
        <taxon>Lophiostoma</taxon>
    </lineage>
</organism>
<feature type="compositionally biased region" description="Polar residues" evidence="2">
    <location>
        <begin position="65"/>
        <end position="76"/>
    </location>
</feature>
<dbReference type="AlphaFoldDB" id="A0A6A6SV05"/>